<organism evidence="2 3">
    <name type="scientific">Balaenoptera physalus</name>
    <name type="common">Fin whale</name>
    <name type="synonym">Balaena physalus</name>
    <dbReference type="NCBI Taxonomy" id="9770"/>
    <lineage>
        <taxon>Eukaryota</taxon>
        <taxon>Metazoa</taxon>
        <taxon>Chordata</taxon>
        <taxon>Craniata</taxon>
        <taxon>Vertebrata</taxon>
        <taxon>Euteleostomi</taxon>
        <taxon>Mammalia</taxon>
        <taxon>Eutheria</taxon>
        <taxon>Laurasiatheria</taxon>
        <taxon>Artiodactyla</taxon>
        <taxon>Whippomorpha</taxon>
        <taxon>Cetacea</taxon>
        <taxon>Mysticeti</taxon>
        <taxon>Balaenopteridae</taxon>
        <taxon>Balaenoptera</taxon>
    </lineage>
</organism>
<dbReference type="Proteomes" id="UP000437017">
    <property type="component" value="Unassembled WGS sequence"/>
</dbReference>
<reference evidence="2 3" key="1">
    <citation type="journal article" date="2019" name="PLoS ONE">
        <title>Genomic analyses reveal an absence of contemporary introgressive admixture between fin whales and blue whales, despite known hybrids.</title>
        <authorList>
            <person name="Westbury M.V."/>
            <person name="Petersen B."/>
            <person name="Lorenzen E.D."/>
        </authorList>
    </citation>
    <scope>NUCLEOTIDE SEQUENCE [LARGE SCALE GENOMIC DNA]</scope>
    <source>
        <strain evidence="2">FinWhale-01</strain>
    </source>
</reference>
<gene>
    <name evidence="2" type="ORF">E2I00_002062</name>
</gene>
<feature type="non-terminal residue" evidence="2">
    <location>
        <position position="1"/>
    </location>
</feature>
<feature type="compositionally biased region" description="Polar residues" evidence="1">
    <location>
        <begin position="136"/>
        <end position="146"/>
    </location>
</feature>
<keyword evidence="3" id="KW-1185">Reference proteome</keyword>
<dbReference type="AlphaFoldDB" id="A0A643BNG4"/>
<feature type="region of interest" description="Disordered" evidence="1">
    <location>
        <begin position="127"/>
        <end position="146"/>
    </location>
</feature>
<proteinExistence type="predicted"/>
<name>A0A643BNG4_BALPH</name>
<dbReference type="EMBL" id="SGJD01007244">
    <property type="protein sequence ID" value="KAB0389506.1"/>
    <property type="molecule type" value="Genomic_DNA"/>
</dbReference>
<accession>A0A643BNG4</accession>
<evidence type="ECO:0000313" key="2">
    <source>
        <dbReference type="EMBL" id="KAB0389506.1"/>
    </source>
</evidence>
<evidence type="ECO:0000313" key="3">
    <source>
        <dbReference type="Proteomes" id="UP000437017"/>
    </source>
</evidence>
<evidence type="ECO:0000256" key="1">
    <source>
        <dbReference type="SAM" id="MobiDB-lite"/>
    </source>
</evidence>
<comment type="caution">
    <text evidence="2">The sequence shown here is derived from an EMBL/GenBank/DDBJ whole genome shotgun (WGS) entry which is preliminary data.</text>
</comment>
<sequence>DLYRKPFRETHTDTHLIQAAGIPKASNAHYLCWPSWLLAASASDPWAGLGSASEPWTGSQEDLMLLSQVRRISLLFRLKDISSGRWQMAATLLKHDPPAQTPPGLYRQLEDLDTSLVQVMGEEECLGNGGPYTGHEQFTSRESLSI</sequence>
<protein>
    <submittedName>
        <fullName evidence="2">Uncharacterized protein</fullName>
    </submittedName>
</protein>